<dbReference type="Gene3D" id="1.10.3210.10">
    <property type="entry name" value="Hypothetical protein af1432"/>
    <property type="match status" value="1"/>
</dbReference>
<proteinExistence type="predicted"/>
<dbReference type="InterPro" id="IPR043129">
    <property type="entry name" value="ATPase_NBD"/>
</dbReference>
<dbReference type="EMBL" id="JABXXV010000001">
    <property type="protein sequence ID" value="NVN45713.1"/>
    <property type="molecule type" value="Genomic_DNA"/>
</dbReference>
<evidence type="ECO:0000313" key="5">
    <source>
        <dbReference type="Proteomes" id="UP001516351"/>
    </source>
</evidence>
<organism evidence="4 5">
    <name type="scientific">Asaia spathodeae</name>
    <dbReference type="NCBI Taxonomy" id="657016"/>
    <lineage>
        <taxon>Bacteria</taxon>
        <taxon>Pseudomonadati</taxon>
        <taxon>Pseudomonadota</taxon>
        <taxon>Alphaproteobacteria</taxon>
        <taxon>Acetobacterales</taxon>
        <taxon>Acetobacteraceae</taxon>
        <taxon>Asaia</taxon>
    </lineage>
</organism>
<keyword evidence="5" id="KW-1185">Reference proteome</keyword>
<dbReference type="Pfam" id="PF21697">
    <property type="entry name" value="Ppx_C"/>
    <property type="match status" value="1"/>
</dbReference>
<dbReference type="PANTHER" id="PTHR30005">
    <property type="entry name" value="EXOPOLYPHOSPHATASE"/>
    <property type="match status" value="1"/>
</dbReference>
<dbReference type="SUPFAM" id="SSF109604">
    <property type="entry name" value="HD-domain/PDEase-like"/>
    <property type="match status" value="1"/>
</dbReference>
<dbReference type="CDD" id="cd24052">
    <property type="entry name" value="ASKHA_NBD_HpPPX-GppA-like"/>
    <property type="match status" value="1"/>
</dbReference>
<reference evidence="4 5" key="1">
    <citation type="submission" date="2020-06" db="EMBL/GenBank/DDBJ databases">
        <title>Synonyms of Asaia species.</title>
        <authorList>
            <person name="Sombolestani A."/>
        </authorList>
    </citation>
    <scope>NUCLEOTIDE SEQUENCE [LARGE SCALE GENOMIC DNA]</scope>
    <source>
        <strain evidence="4 5">LMG 27047</strain>
    </source>
</reference>
<evidence type="ECO:0000259" key="2">
    <source>
        <dbReference type="Pfam" id="PF02541"/>
    </source>
</evidence>
<dbReference type="Gene3D" id="3.30.420.40">
    <property type="match status" value="1"/>
</dbReference>
<comment type="caution">
    <text evidence="4">The sequence shown here is derived from an EMBL/GenBank/DDBJ whole genome shotgun (WGS) entry which is preliminary data.</text>
</comment>
<sequence>MRVDANGPSASAKIEKEGRVTGSDAPQGHHRAAIVDLGSNSVRLVVFEGVTRNPVPIFNEKATLRLGRGLEHTGRLNEDGLRLSRDVMSRFNAIARAMDAHPFEVLATAAVRDASNGHEFVETLHECMPDVPIRILSGEEEADYAATGVLCGLPYADGVVADIGGGSLELIRVANGRHHEACTKPLGVIRLSDRSGGDLKRAREVVEADLDDVDWLPALKGKPLYLVGGAFRALARLQIARTHYPLNIVHLYTLGADEAREMVTWLIDTPRKTLEKLPGFPRKRLDDVPFSATVLRRLMRIVQPSQIIFSVDGLREGWYMRKVGQAVASLDPCRALADEASQRLSRSMELPGDLVRWTAPLFQHETPSETSLRDMACRMSDIGSFDHPEYRAAQTYLRVMRMHGVGFDHQARAFVAMTLAVRYEADPADPLMEVSRRLLAPDDCDRAIQLGFALRLAYTICGGTAALLKNTSLAIEDGTLWLSHDSQSSFAAGGGVKRRLDRLAQSMTLTAQTRTC</sequence>
<dbReference type="Gene3D" id="3.30.420.150">
    <property type="entry name" value="Exopolyphosphatase. Domain 2"/>
    <property type="match status" value="1"/>
</dbReference>
<evidence type="ECO:0000259" key="3">
    <source>
        <dbReference type="Pfam" id="PF21697"/>
    </source>
</evidence>
<dbReference type="SUPFAM" id="SSF53067">
    <property type="entry name" value="Actin-like ATPase domain"/>
    <property type="match status" value="2"/>
</dbReference>
<evidence type="ECO:0000313" key="4">
    <source>
        <dbReference type="EMBL" id="NVN45713.1"/>
    </source>
</evidence>
<gene>
    <name evidence="4" type="ORF">HW542_02685</name>
</gene>
<name>A0ABX2P1C6_9PROT</name>
<dbReference type="InterPro" id="IPR003695">
    <property type="entry name" value="Ppx_GppA_N"/>
</dbReference>
<accession>A0ABX2P1C6</accession>
<feature type="region of interest" description="Disordered" evidence="1">
    <location>
        <begin position="1"/>
        <end position="27"/>
    </location>
</feature>
<feature type="domain" description="Ppx/GppA phosphatase N-terminal" evidence="2">
    <location>
        <begin position="46"/>
        <end position="323"/>
    </location>
</feature>
<feature type="domain" description="Exopolyphosphatase C-terminal" evidence="3">
    <location>
        <begin position="337"/>
        <end position="505"/>
    </location>
</feature>
<dbReference type="PANTHER" id="PTHR30005:SF0">
    <property type="entry name" value="RETROGRADE REGULATION PROTEIN 2"/>
    <property type="match status" value="1"/>
</dbReference>
<protein>
    <submittedName>
        <fullName evidence="4">Ppx/GppA family phosphatase</fullName>
    </submittedName>
</protein>
<dbReference type="InterPro" id="IPR048951">
    <property type="entry name" value="Ppx_C"/>
</dbReference>
<dbReference type="InterPro" id="IPR050273">
    <property type="entry name" value="GppA/Ppx_hydrolase"/>
</dbReference>
<dbReference type="Proteomes" id="UP001516351">
    <property type="component" value="Unassembled WGS sequence"/>
</dbReference>
<evidence type="ECO:0000256" key="1">
    <source>
        <dbReference type="SAM" id="MobiDB-lite"/>
    </source>
</evidence>
<dbReference type="RefSeq" id="WP_373316716.1">
    <property type="nucleotide sequence ID" value="NZ_JABXXV010000001.1"/>
</dbReference>
<dbReference type="Pfam" id="PF02541">
    <property type="entry name" value="Ppx-GppA"/>
    <property type="match status" value="1"/>
</dbReference>